<sequence>MAAIGAAKAESLGCPVSRGFRRDLARKNEWIGRRQRRTVLTRVTARRGWSWRLAVEREGARGERQLGHSGSGKRGEMEEEVQGMLFIASGWRDWIGCGGILWGKRRVCPEFVEIRMKPTSMGLSTYLMRLSWG</sequence>
<organism evidence="1">
    <name type="scientific">Oryza punctata</name>
    <name type="common">Red rice</name>
    <dbReference type="NCBI Taxonomy" id="4537"/>
    <lineage>
        <taxon>Eukaryota</taxon>
        <taxon>Viridiplantae</taxon>
        <taxon>Streptophyta</taxon>
        <taxon>Embryophyta</taxon>
        <taxon>Tracheophyta</taxon>
        <taxon>Spermatophyta</taxon>
        <taxon>Magnoliopsida</taxon>
        <taxon>Liliopsida</taxon>
        <taxon>Poales</taxon>
        <taxon>Poaceae</taxon>
        <taxon>BOP clade</taxon>
        <taxon>Oryzoideae</taxon>
        <taxon>Oryzeae</taxon>
        <taxon>Oryzinae</taxon>
        <taxon>Oryza</taxon>
    </lineage>
</organism>
<protein>
    <recommendedName>
        <fullName evidence="3">DUF834 domain-containing protein</fullName>
    </recommendedName>
</protein>
<dbReference type="Proteomes" id="UP000026962">
    <property type="component" value="Chromosome 6"/>
</dbReference>
<dbReference type="Gramene" id="OPUNC06G15640.1">
    <property type="protein sequence ID" value="OPUNC06G15640.1"/>
    <property type="gene ID" value="OPUNC06G15640"/>
</dbReference>
<evidence type="ECO:0000313" key="2">
    <source>
        <dbReference type="Proteomes" id="UP000026962"/>
    </source>
</evidence>
<reference evidence="1" key="1">
    <citation type="submission" date="2015-04" db="UniProtKB">
        <authorList>
            <consortium name="EnsemblPlants"/>
        </authorList>
    </citation>
    <scope>IDENTIFICATION</scope>
</reference>
<reference evidence="1" key="2">
    <citation type="submission" date="2018-05" db="EMBL/GenBank/DDBJ databases">
        <title>OpunRS2 (Oryza punctata Reference Sequence Version 2).</title>
        <authorList>
            <person name="Zhang J."/>
            <person name="Kudrna D."/>
            <person name="Lee S."/>
            <person name="Talag J."/>
            <person name="Welchert J."/>
            <person name="Wing R.A."/>
        </authorList>
    </citation>
    <scope>NUCLEOTIDE SEQUENCE [LARGE SCALE GENOMIC DNA]</scope>
</reference>
<dbReference type="EnsemblPlants" id="OPUNC06G15640.1">
    <property type="protein sequence ID" value="OPUNC06G15640.1"/>
    <property type="gene ID" value="OPUNC06G15640"/>
</dbReference>
<dbReference type="AlphaFoldDB" id="A0A0E0LC98"/>
<dbReference type="HOGENOM" id="CLU_1910071_0_0_1"/>
<accession>A0A0E0LC98</accession>
<keyword evidence="2" id="KW-1185">Reference proteome</keyword>
<proteinExistence type="predicted"/>
<name>A0A0E0LC98_ORYPU</name>
<evidence type="ECO:0000313" key="1">
    <source>
        <dbReference type="EnsemblPlants" id="OPUNC06G15640.1"/>
    </source>
</evidence>
<evidence type="ECO:0008006" key="3">
    <source>
        <dbReference type="Google" id="ProtNLM"/>
    </source>
</evidence>